<evidence type="ECO:0000256" key="1">
    <source>
        <dbReference type="SAM" id="MobiDB-lite"/>
    </source>
</evidence>
<accession>A0AAV7QEQ7</accession>
<proteinExistence type="predicted"/>
<protein>
    <submittedName>
        <fullName evidence="2">Uncharacterized protein</fullName>
    </submittedName>
</protein>
<reference evidence="2" key="1">
    <citation type="journal article" date="2022" name="bioRxiv">
        <title>Sequencing and chromosome-scale assembly of the giantPleurodeles waltlgenome.</title>
        <authorList>
            <person name="Brown T."/>
            <person name="Elewa A."/>
            <person name="Iarovenko S."/>
            <person name="Subramanian E."/>
            <person name="Araus A.J."/>
            <person name="Petzold A."/>
            <person name="Susuki M."/>
            <person name="Suzuki K.-i.T."/>
            <person name="Hayashi T."/>
            <person name="Toyoda A."/>
            <person name="Oliveira C."/>
            <person name="Osipova E."/>
            <person name="Leigh N.D."/>
            <person name="Simon A."/>
            <person name="Yun M.H."/>
        </authorList>
    </citation>
    <scope>NUCLEOTIDE SEQUENCE</scope>
    <source>
        <strain evidence="2">20211129_DDA</strain>
        <tissue evidence="2">Liver</tissue>
    </source>
</reference>
<keyword evidence="3" id="KW-1185">Reference proteome</keyword>
<comment type="caution">
    <text evidence="2">The sequence shown here is derived from an EMBL/GenBank/DDBJ whole genome shotgun (WGS) entry which is preliminary data.</text>
</comment>
<evidence type="ECO:0000313" key="2">
    <source>
        <dbReference type="EMBL" id="KAJ1136655.1"/>
    </source>
</evidence>
<name>A0AAV7QEQ7_PLEWA</name>
<feature type="compositionally biased region" description="Polar residues" evidence="1">
    <location>
        <begin position="107"/>
        <end position="118"/>
    </location>
</feature>
<dbReference type="AlphaFoldDB" id="A0AAV7QEQ7"/>
<evidence type="ECO:0000313" key="3">
    <source>
        <dbReference type="Proteomes" id="UP001066276"/>
    </source>
</evidence>
<feature type="region of interest" description="Disordered" evidence="1">
    <location>
        <begin position="96"/>
        <end position="141"/>
    </location>
</feature>
<gene>
    <name evidence="2" type="ORF">NDU88_003070</name>
</gene>
<dbReference type="EMBL" id="JANPWB010000010">
    <property type="protein sequence ID" value="KAJ1136655.1"/>
    <property type="molecule type" value="Genomic_DNA"/>
</dbReference>
<sequence>MQTAENGEEVSTRNMSILRDFGSVPVTQELNQGVQRRLGTHREWSILPLRCSGQRPLSLRENVTSGTSAQRLPVQLVAVATVRPASQAHRVAIGCRRHRHPEPTPWPNQKSDNPNQGGRPTPEKGASAAPTDSLPDLPVSDIFPGSNPLLPFMYSAHVFPSKENADVFSDDIGQDCGRRPTQFSTA</sequence>
<organism evidence="2 3">
    <name type="scientific">Pleurodeles waltl</name>
    <name type="common">Iberian ribbed newt</name>
    <dbReference type="NCBI Taxonomy" id="8319"/>
    <lineage>
        <taxon>Eukaryota</taxon>
        <taxon>Metazoa</taxon>
        <taxon>Chordata</taxon>
        <taxon>Craniata</taxon>
        <taxon>Vertebrata</taxon>
        <taxon>Euteleostomi</taxon>
        <taxon>Amphibia</taxon>
        <taxon>Batrachia</taxon>
        <taxon>Caudata</taxon>
        <taxon>Salamandroidea</taxon>
        <taxon>Salamandridae</taxon>
        <taxon>Pleurodelinae</taxon>
        <taxon>Pleurodeles</taxon>
    </lineage>
</organism>
<feature type="region of interest" description="Disordered" evidence="1">
    <location>
        <begin position="167"/>
        <end position="186"/>
    </location>
</feature>
<dbReference type="Proteomes" id="UP001066276">
    <property type="component" value="Chromosome 6"/>
</dbReference>